<keyword evidence="3" id="KW-0378">Hydrolase</keyword>
<name>A0A813Y894_9BILA</name>
<comment type="caution">
    <text evidence="6">The sequence shown here is derived from an EMBL/GenBank/DDBJ whole genome shotgun (WGS) entry which is preliminary data.</text>
</comment>
<organism evidence="6 7">
    <name type="scientific">Adineta steineri</name>
    <dbReference type="NCBI Taxonomy" id="433720"/>
    <lineage>
        <taxon>Eukaryota</taxon>
        <taxon>Metazoa</taxon>
        <taxon>Spiralia</taxon>
        <taxon>Gnathifera</taxon>
        <taxon>Rotifera</taxon>
        <taxon>Eurotatoria</taxon>
        <taxon>Bdelloidea</taxon>
        <taxon>Adinetida</taxon>
        <taxon>Adinetidae</taxon>
        <taxon>Adineta</taxon>
    </lineage>
</organism>
<dbReference type="PROSITE" id="PS00134">
    <property type="entry name" value="TRYPSIN_HIS"/>
    <property type="match status" value="1"/>
</dbReference>
<feature type="signal peptide" evidence="4">
    <location>
        <begin position="1"/>
        <end position="25"/>
    </location>
</feature>
<reference evidence="6" key="1">
    <citation type="submission" date="2021-02" db="EMBL/GenBank/DDBJ databases">
        <authorList>
            <person name="Nowell W R."/>
        </authorList>
    </citation>
    <scope>NUCLEOTIDE SEQUENCE</scope>
</reference>
<dbReference type="Pfam" id="PF00089">
    <property type="entry name" value="Trypsin"/>
    <property type="match status" value="2"/>
</dbReference>
<accession>A0A813Y894</accession>
<feature type="domain" description="Peptidase S1" evidence="5">
    <location>
        <begin position="253"/>
        <end position="496"/>
    </location>
</feature>
<keyword evidence="3" id="KW-0645">Protease</keyword>
<dbReference type="InterPro" id="IPR018114">
    <property type="entry name" value="TRYPSIN_HIS"/>
</dbReference>
<sequence length="498" mass="55244">MSRTILNMSFFLFIILLNGVIQTEASPSADIGQFFNKMGDKLSQTAATIKDYLLELFYRFRAFFIGHSESTHQSMTSRGCGYAQDDQPAIYNKHATVVSKIKGGNDAIWHTWPWMVSLFTSPRQGWSCAGVLINENTVLTAAHCLTHTSAGEMKAIIGVHTILGKLNPLNYYSISAIHRHPKFENCCKNDLAILKLSKPVLYGPKINSVCLPFQPYANISQGRELVNRTGIIIGWGDSSQNTITNMVKSFTLQQGGNDAIWHTWPWMVSLFTSPRQGWSCAGVLINENTVLTAAHCLTHTSAGEMKAIIGVHTILGKLNPLNYYSISAIHRHPKFENCCKNDLAILKLSKPVLYGPKINSVCLPFQPYANISQGRELVNRTGIIIGWGDSSQNTITNMVKSFTLQQADVRIFDDYYCRRSYGHVFDPNTEICAGDYEQLRDTMSGDSGGPLLIRQSDGRWTVLGITSYGSATSPSLAPGVYVKLSAHAQWLEPFIKSN</sequence>
<dbReference type="FunFam" id="2.40.10.10:FF:000068">
    <property type="entry name" value="transmembrane protease serine 2"/>
    <property type="match status" value="2"/>
</dbReference>
<evidence type="ECO:0000259" key="5">
    <source>
        <dbReference type="PROSITE" id="PS50240"/>
    </source>
</evidence>
<dbReference type="Proteomes" id="UP000663845">
    <property type="component" value="Unassembled WGS sequence"/>
</dbReference>
<keyword evidence="4" id="KW-0732">Signal</keyword>
<dbReference type="GO" id="GO:0004252">
    <property type="term" value="F:serine-type endopeptidase activity"/>
    <property type="evidence" value="ECO:0007669"/>
    <property type="project" value="InterPro"/>
</dbReference>
<evidence type="ECO:0000313" key="7">
    <source>
        <dbReference type="Proteomes" id="UP000663845"/>
    </source>
</evidence>
<comment type="similarity">
    <text evidence="2">Belongs to the peptidase S1 family. CLIP subfamily.</text>
</comment>
<dbReference type="AlphaFoldDB" id="A0A813Y894"/>
<dbReference type="PROSITE" id="PS50240">
    <property type="entry name" value="TRYPSIN_DOM"/>
    <property type="match status" value="2"/>
</dbReference>
<dbReference type="CDD" id="cd00190">
    <property type="entry name" value="Tryp_SPc"/>
    <property type="match status" value="1"/>
</dbReference>
<dbReference type="InterPro" id="IPR033116">
    <property type="entry name" value="TRYPSIN_SER"/>
</dbReference>
<feature type="chain" id="PRO_5032869578" description="Peptidase S1 domain-containing protein" evidence="4">
    <location>
        <begin position="26"/>
        <end position="498"/>
    </location>
</feature>
<keyword evidence="1" id="KW-1015">Disulfide bond</keyword>
<evidence type="ECO:0000256" key="2">
    <source>
        <dbReference type="ARBA" id="ARBA00024195"/>
    </source>
</evidence>
<evidence type="ECO:0000256" key="4">
    <source>
        <dbReference type="SAM" id="SignalP"/>
    </source>
</evidence>
<evidence type="ECO:0000256" key="3">
    <source>
        <dbReference type="RuleBase" id="RU363034"/>
    </source>
</evidence>
<dbReference type="PANTHER" id="PTHR24256">
    <property type="entry name" value="TRYPTASE-RELATED"/>
    <property type="match status" value="1"/>
</dbReference>
<dbReference type="EMBL" id="CAJNOG010000066">
    <property type="protein sequence ID" value="CAF0880123.1"/>
    <property type="molecule type" value="Genomic_DNA"/>
</dbReference>
<dbReference type="InterPro" id="IPR043504">
    <property type="entry name" value="Peptidase_S1_PA_chymotrypsin"/>
</dbReference>
<dbReference type="PRINTS" id="PR00722">
    <property type="entry name" value="CHYMOTRYPSIN"/>
</dbReference>
<gene>
    <name evidence="6" type="ORF">JYZ213_LOCUS9443</name>
</gene>
<dbReference type="InterPro" id="IPR001254">
    <property type="entry name" value="Trypsin_dom"/>
</dbReference>
<proteinExistence type="inferred from homology"/>
<dbReference type="InterPro" id="IPR009003">
    <property type="entry name" value="Peptidase_S1_PA"/>
</dbReference>
<keyword evidence="3" id="KW-0720">Serine protease</keyword>
<evidence type="ECO:0000256" key="1">
    <source>
        <dbReference type="ARBA" id="ARBA00023157"/>
    </source>
</evidence>
<dbReference type="SUPFAM" id="SSF50494">
    <property type="entry name" value="Trypsin-like serine proteases"/>
    <property type="match status" value="2"/>
</dbReference>
<dbReference type="InterPro" id="IPR051487">
    <property type="entry name" value="Ser/Thr_Proteases_Immune/Dev"/>
</dbReference>
<dbReference type="Gene3D" id="2.40.10.10">
    <property type="entry name" value="Trypsin-like serine proteases"/>
    <property type="match status" value="2"/>
</dbReference>
<feature type="domain" description="Peptidase S1" evidence="5">
    <location>
        <begin position="101"/>
        <end position="254"/>
    </location>
</feature>
<dbReference type="InterPro" id="IPR001314">
    <property type="entry name" value="Peptidase_S1A"/>
</dbReference>
<dbReference type="SMART" id="SM00020">
    <property type="entry name" value="Tryp_SPc"/>
    <property type="match status" value="2"/>
</dbReference>
<evidence type="ECO:0000313" key="6">
    <source>
        <dbReference type="EMBL" id="CAF0880123.1"/>
    </source>
</evidence>
<dbReference type="PROSITE" id="PS00135">
    <property type="entry name" value="TRYPSIN_SER"/>
    <property type="match status" value="1"/>
</dbReference>
<dbReference type="GO" id="GO:0006508">
    <property type="term" value="P:proteolysis"/>
    <property type="evidence" value="ECO:0007669"/>
    <property type="project" value="UniProtKB-KW"/>
</dbReference>
<protein>
    <recommendedName>
        <fullName evidence="5">Peptidase S1 domain-containing protein</fullName>
    </recommendedName>
</protein>